<keyword evidence="1" id="KW-0812">Transmembrane</keyword>
<dbReference type="EMBL" id="CACRTT010000013">
    <property type="protein sequence ID" value="VYU13500.1"/>
    <property type="molecule type" value="Genomic_DNA"/>
</dbReference>
<accession>A0A6N3C9H8</accession>
<keyword evidence="1" id="KW-0472">Membrane</keyword>
<name>A0A6N3C9H8_EGGLN</name>
<evidence type="ECO:0000313" key="2">
    <source>
        <dbReference type="EMBL" id="VYU13500.1"/>
    </source>
</evidence>
<feature type="transmembrane region" description="Helical" evidence="1">
    <location>
        <begin position="263"/>
        <end position="285"/>
    </location>
</feature>
<dbReference type="AlphaFoldDB" id="A0A6N3C9H8"/>
<reference evidence="2" key="1">
    <citation type="submission" date="2019-11" db="EMBL/GenBank/DDBJ databases">
        <authorList>
            <person name="Feng L."/>
        </authorList>
    </citation>
    <scope>NUCLEOTIDE SEQUENCE</scope>
    <source>
        <strain evidence="2">ElentaLFYP107</strain>
    </source>
</reference>
<gene>
    <name evidence="2" type="ORF">ELLFYP107_02336</name>
</gene>
<evidence type="ECO:0000256" key="1">
    <source>
        <dbReference type="SAM" id="Phobius"/>
    </source>
</evidence>
<proteinExistence type="predicted"/>
<feature type="transmembrane region" description="Helical" evidence="1">
    <location>
        <begin position="204"/>
        <end position="224"/>
    </location>
</feature>
<dbReference type="RefSeq" id="WP_114557783.1">
    <property type="nucleotide sequence ID" value="NZ_CACRTT010000013.1"/>
</dbReference>
<keyword evidence="1" id="KW-1133">Transmembrane helix</keyword>
<feature type="transmembrane region" description="Helical" evidence="1">
    <location>
        <begin position="90"/>
        <end position="114"/>
    </location>
</feature>
<feature type="transmembrane region" description="Helical" evidence="1">
    <location>
        <begin position="135"/>
        <end position="153"/>
    </location>
</feature>
<feature type="transmembrane region" description="Helical" evidence="1">
    <location>
        <begin position="173"/>
        <end position="197"/>
    </location>
</feature>
<feature type="transmembrane region" description="Helical" evidence="1">
    <location>
        <begin position="20"/>
        <end position="38"/>
    </location>
</feature>
<sequence>MLRYLRMDLYRLVKGKMLWVMMGIVLAMSVMMAFMMWLTTTPEFAQSVTGSASIHIGISDGSSEPVDIQDIQGLSDSVIADFTQNQSTMWLGGGAMAVFVAMMVALFFALDFTTGYVKNLPSARRDRLAYYGEKLVFVVLLSAALFAFGIATFELARMAAGFSYGHVGTFGEVAAWFGSAVVVLSAYGAVTAVVAWLTQNKTAAIATALVVGSGVVGQVLAMIFGSLSSLWEPFARVAEWLPFSSYALLQQGGEALLASSGDIGHILISCGAVLVACVAVALGVCTRKDV</sequence>
<protein>
    <submittedName>
        <fullName evidence="2">ABC-2 family transporter protein</fullName>
    </submittedName>
</protein>
<organism evidence="2">
    <name type="scientific">Eggerthella lenta</name>
    <name type="common">Eubacterium lentum</name>
    <dbReference type="NCBI Taxonomy" id="84112"/>
    <lineage>
        <taxon>Bacteria</taxon>
        <taxon>Bacillati</taxon>
        <taxon>Actinomycetota</taxon>
        <taxon>Coriobacteriia</taxon>
        <taxon>Eggerthellales</taxon>
        <taxon>Eggerthellaceae</taxon>
        <taxon>Eggerthella</taxon>
    </lineage>
</organism>